<proteinExistence type="predicted"/>
<evidence type="ECO:0000313" key="2">
    <source>
        <dbReference type="EMBL" id="GAA3852025.1"/>
    </source>
</evidence>
<reference evidence="3" key="1">
    <citation type="journal article" date="2019" name="Int. J. Syst. Evol. Microbiol.">
        <title>The Global Catalogue of Microorganisms (GCM) 10K type strain sequencing project: providing services to taxonomists for standard genome sequencing and annotation.</title>
        <authorList>
            <consortium name="The Broad Institute Genomics Platform"/>
            <consortium name="The Broad Institute Genome Sequencing Center for Infectious Disease"/>
            <person name="Wu L."/>
            <person name="Ma J."/>
        </authorList>
    </citation>
    <scope>NUCLEOTIDE SEQUENCE [LARGE SCALE GENOMIC DNA]</scope>
    <source>
        <strain evidence="3">JCM 16578</strain>
    </source>
</reference>
<dbReference type="EMBL" id="BAAAZA010000003">
    <property type="protein sequence ID" value="GAA3852025.1"/>
    <property type="molecule type" value="Genomic_DNA"/>
</dbReference>
<evidence type="ECO:0000313" key="3">
    <source>
        <dbReference type="Proteomes" id="UP001501563"/>
    </source>
</evidence>
<feature type="compositionally biased region" description="Basic and acidic residues" evidence="1">
    <location>
        <begin position="58"/>
        <end position="77"/>
    </location>
</feature>
<evidence type="ECO:0000256" key="1">
    <source>
        <dbReference type="SAM" id="MobiDB-lite"/>
    </source>
</evidence>
<sequence>MLPGPATEDDMRSASVRPDARRLPRTAAPGTRAHVRPGAGHAADVEEPVSRTGTRISRLADEKPPHRSEKETGVPHD</sequence>
<name>A0ABP7JSK2_9ACTN</name>
<dbReference type="Proteomes" id="UP001501563">
    <property type="component" value="Unassembled WGS sequence"/>
</dbReference>
<organism evidence="2 3">
    <name type="scientific">Streptomyces lannensis</name>
    <dbReference type="NCBI Taxonomy" id="766498"/>
    <lineage>
        <taxon>Bacteria</taxon>
        <taxon>Bacillati</taxon>
        <taxon>Actinomycetota</taxon>
        <taxon>Actinomycetes</taxon>
        <taxon>Kitasatosporales</taxon>
        <taxon>Streptomycetaceae</taxon>
        <taxon>Streptomyces</taxon>
    </lineage>
</organism>
<comment type="caution">
    <text evidence="2">The sequence shown here is derived from an EMBL/GenBank/DDBJ whole genome shotgun (WGS) entry which is preliminary data.</text>
</comment>
<keyword evidence="3" id="KW-1185">Reference proteome</keyword>
<accession>A0ABP7JSK2</accession>
<gene>
    <name evidence="2" type="ORF">GCM10022207_13110</name>
</gene>
<protein>
    <submittedName>
        <fullName evidence="2">Uncharacterized protein</fullName>
    </submittedName>
</protein>
<feature type="region of interest" description="Disordered" evidence="1">
    <location>
        <begin position="1"/>
        <end position="77"/>
    </location>
</feature>